<dbReference type="InParanoid" id="A0A7E5W8B7"/>
<dbReference type="RefSeq" id="XP_026736879.1">
    <property type="nucleotide sequence ID" value="XM_026881078.1"/>
</dbReference>
<sequence length="196" mass="22362">MRKVVAFANASAKRHEIFKVELGAAMQGICETRWVERHDGHFQFQGDNLVKICSALEKISAWQDNKTANDAHCLLQTLRSSDFIISSICLSDVLGTTVSLSRVLQSKTIDLKKCTDAINDTLSVLQNKRENVDVIYRQLFEEAKEVAEQLDVEIKCPRMMSQYEETEKRQMLEGLTNDIDKIEGKTAKICGKYWDR</sequence>
<dbReference type="AlphaFoldDB" id="A0A7E5W8B7"/>
<dbReference type="KEGG" id="tnl:113500326"/>
<dbReference type="InterPro" id="IPR052958">
    <property type="entry name" value="IFN-induced_PKR_regulator"/>
</dbReference>
<dbReference type="OrthoDB" id="7468522at2759"/>
<name>A0A7E5W8B7_TRINI</name>
<keyword evidence="1" id="KW-1185">Reference proteome</keyword>
<dbReference type="GeneID" id="113500326"/>
<protein>
    <submittedName>
        <fullName evidence="2">Uncharacterized protein LOC113500326</fullName>
    </submittedName>
</protein>
<gene>
    <name evidence="2" type="primary">LOC113500326</name>
</gene>
<dbReference type="Proteomes" id="UP000322000">
    <property type="component" value="Chromosome 1"/>
</dbReference>
<organism evidence="1 2">
    <name type="scientific">Trichoplusia ni</name>
    <name type="common">Cabbage looper</name>
    <dbReference type="NCBI Taxonomy" id="7111"/>
    <lineage>
        <taxon>Eukaryota</taxon>
        <taxon>Metazoa</taxon>
        <taxon>Ecdysozoa</taxon>
        <taxon>Arthropoda</taxon>
        <taxon>Hexapoda</taxon>
        <taxon>Insecta</taxon>
        <taxon>Pterygota</taxon>
        <taxon>Neoptera</taxon>
        <taxon>Endopterygota</taxon>
        <taxon>Lepidoptera</taxon>
        <taxon>Glossata</taxon>
        <taxon>Ditrysia</taxon>
        <taxon>Noctuoidea</taxon>
        <taxon>Noctuidae</taxon>
        <taxon>Plusiinae</taxon>
        <taxon>Trichoplusia</taxon>
    </lineage>
</organism>
<evidence type="ECO:0000313" key="2">
    <source>
        <dbReference type="RefSeq" id="XP_026736879.1"/>
    </source>
</evidence>
<dbReference type="PANTHER" id="PTHR46289">
    <property type="entry name" value="52 KDA REPRESSOR OF THE INHIBITOR OF THE PROTEIN KINASE-LIKE PROTEIN-RELATED"/>
    <property type="match status" value="1"/>
</dbReference>
<reference evidence="2" key="1">
    <citation type="submission" date="2025-08" db="UniProtKB">
        <authorList>
            <consortium name="RefSeq"/>
        </authorList>
    </citation>
    <scope>IDENTIFICATION</scope>
</reference>
<dbReference type="PANTHER" id="PTHR46289:SF14">
    <property type="entry name" value="DUF4371 DOMAIN-CONTAINING PROTEIN"/>
    <property type="match status" value="1"/>
</dbReference>
<evidence type="ECO:0000313" key="1">
    <source>
        <dbReference type="Proteomes" id="UP000322000"/>
    </source>
</evidence>
<proteinExistence type="predicted"/>
<accession>A0A7E5W8B7</accession>